<dbReference type="STRING" id="870435.A0A0C3KMU3"/>
<dbReference type="InParanoid" id="A0A0C3KMU3"/>
<dbReference type="HOGENOM" id="CLU_048923_0_0_1"/>
<evidence type="ECO:0000256" key="1">
    <source>
        <dbReference type="SAM" id="MobiDB-lite"/>
    </source>
</evidence>
<feature type="region of interest" description="Disordered" evidence="1">
    <location>
        <begin position="295"/>
        <end position="317"/>
    </location>
</feature>
<reference evidence="3" key="2">
    <citation type="submission" date="2015-01" db="EMBL/GenBank/DDBJ databases">
        <title>Evolutionary Origins and Diversification of the Mycorrhizal Mutualists.</title>
        <authorList>
            <consortium name="DOE Joint Genome Institute"/>
            <consortium name="Mycorrhizal Genomics Consortium"/>
            <person name="Kohler A."/>
            <person name="Kuo A."/>
            <person name="Nagy L.G."/>
            <person name="Floudas D."/>
            <person name="Copeland A."/>
            <person name="Barry K.W."/>
            <person name="Cichocki N."/>
            <person name="Veneault-Fourrey C."/>
            <person name="LaButti K."/>
            <person name="Lindquist E.A."/>
            <person name="Lipzen A."/>
            <person name="Lundell T."/>
            <person name="Morin E."/>
            <person name="Murat C."/>
            <person name="Riley R."/>
            <person name="Ohm R."/>
            <person name="Sun H."/>
            <person name="Tunlid A."/>
            <person name="Henrissat B."/>
            <person name="Grigoriev I.V."/>
            <person name="Hibbett D.S."/>
            <person name="Martin F."/>
        </authorList>
    </citation>
    <scope>NUCLEOTIDE SEQUENCE [LARGE SCALE GENOMIC DNA]</scope>
    <source>
        <strain evidence="3">Marx 270</strain>
    </source>
</reference>
<evidence type="ECO:0000313" key="2">
    <source>
        <dbReference type="EMBL" id="KIO10902.1"/>
    </source>
</evidence>
<keyword evidence="3" id="KW-1185">Reference proteome</keyword>
<reference evidence="2 3" key="1">
    <citation type="submission" date="2014-04" db="EMBL/GenBank/DDBJ databases">
        <authorList>
            <consortium name="DOE Joint Genome Institute"/>
            <person name="Kuo A."/>
            <person name="Kohler A."/>
            <person name="Costa M.D."/>
            <person name="Nagy L.G."/>
            <person name="Floudas D."/>
            <person name="Copeland A."/>
            <person name="Barry K.W."/>
            <person name="Cichocki N."/>
            <person name="Veneault-Fourrey C."/>
            <person name="LaButti K."/>
            <person name="Lindquist E.A."/>
            <person name="Lipzen A."/>
            <person name="Lundell T."/>
            <person name="Morin E."/>
            <person name="Murat C."/>
            <person name="Sun H."/>
            <person name="Tunlid A."/>
            <person name="Henrissat B."/>
            <person name="Grigoriev I.V."/>
            <person name="Hibbett D.S."/>
            <person name="Martin F."/>
            <person name="Nordberg H.P."/>
            <person name="Cantor M.N."/>
            <person name="Hua S.X."/>
        </authorList>
    </citation>
    <scope>NUCLEOTIDE SEQUENCE [LARGE SCALE GENOMIC DNA]</scope>
    <source>
        <strain evidence="2 3">Marx 270</strain>
    </source>
</reference>
<dbReference type="EMBL" id="KN831951">
    <property type="protein sequence ID" value="KIO10902.1"/>
    <property type="molecule type" value="Genomic_DNA"/>
</dbReference>
<sequence>MSNSRPIIAANNNNKGQVMVNWAQVPDDDIRYDTNNKEEVMRVKVKERKRRKAAEQTRQEEQVQLEAKRVERERVKAEQAEREAEEKRACKDEERRKAKEEKEAKAGKGSEARGEVKKVVMDPSCTRCAQAQVICKFLMDSNKKQVACVQCNQSKGKCCWPGDGKDTESIPKAGGVAKGKNKQKWVKMSARLTEVLDLNEPKVSGSRAREAMEEGFLGLEEKLEQLIDIAGLIANNLVGLFELQEATVENLGCIANMLKSIINKSYGFGVAVTPLDSGSSELDSDELQEEAAWLQAKAKGEEEEEAEGEDEPMAKAK</sequence>
<protein>
    <submittedName>
        <fullName evidence="2">Uncharacterized protein</fullName>
    </submittedName>
</protein>
<evidence type="ECO:0000313" key="3">
    <source>
        <dbReference type="Proteomes" id="UP000054217"/>
    </source>
</evidence>
<feature type="region of interest" description="Disordered" evidence="1">
    <location>
        <begin position="45"/>
        <end position="112"/>
    </location>
</feature>
<accession>A0A0C3KMU3</accession>
<feature type="compositionally biased region" description="Basic and acidic residues" evidence="1">
    <location>
        <begin position="53"/>
        <end position="112"/>
    </location>
</feature>
<name>A0A0C3KMU3_PISTI</name>
<organism evidence="2 3">
    <name type="scientific">Pisolithus tinctorius Marx 270</name>
    <dbReference type="NCBI Taxonomy" id="870435"/>
    <lineage>
        <taxon>Eukaryota</taxon>
        <taxon>Fungi</taxon>
        <taxon>Dikarya</taxon>
        <taxon>Basidiomycota</taxon>
        <taxon>Agaricomycotina</taxon>
        <taxon>Agaricomycetes</taxon>
        <taxon>Agaricomycetidae</taxon>
        <taxon>Boletales</taxon>
        <taxon>Sclerodermatineae</taxon>
        <taxon>Pisolithaceae</taxon>
        <taxon>Pisolithus</taxon>
    </lineage>
</organism>
<gene>
    <name evidence="2" type="ORF">M404DRAFT_21111</name>
</gene>
<feature type="compositionally biased region" description="Acidic residues" evidence="1">
    <location>
        <begin position="301"/>
        <end position="311"/>
    </location>
</feature>
<dbReference type="Proteomes" id="UP000054217">
    <property type="component" value="Unassembled WGS sequence"/>
</dbReference>
<proteinExistence type="predicted"/>
<dbReference type="AlphaFoldDB" id="A0A0C3KMU3"/>